<dbReference type="EMBL" id="DNZF01000166">
    <property type="protein sequence ID" value="HBK53768.1"/>
    <property type="molecule type" value="Genomic_DNA"/>
</dbReference>
<sequence length="390" mass="44915">MDKIELIATATFGLEAIVAREVRKLGFDEVKVENARVTFKAFLADICRANLWLRSADRVLVKMGEFPARSFTELFDQTRELPWSDWLPANANFPVQGKSIRSKLFSVPDCQAIVKKAVVESLKGRYHQEWFEESGPRYTIEVALLKDIATLTLDSSGAGLHKRGYRQLSSAAPLKETLAAAMIDLSRWHPDRLMFDPFCGSGTIPIEAAMIALNRAPGLKREFAAEKWPVIPQKHWLDARSEANDLLKRDLTLKIRGTDINKEVLSLARYHARQAGLEGHIHFQQMPVDQLQTREKYGFLICNPPYGQRLEDLSSVEKLYRDMASVFKKNLQTWSFYILTAHKDFEHIFGRRADKRRKLYNGRIETHFYQFFGPKPPRRKHESEMLANDY</sequence>
<gene>
    <name evidence="5" type="ORF">DDZ44_07525</name>
</gene>
<dbReference type="STRING" id="378794.GCA_001570625_00339"/>
<accession>A0A354YWP7</accession>
<dbReference type="PANTHER" id="PTHR47313">
    <property type="entry name" value="RIBOSOMAL RNA LARGE SUBUNIT METHYLTRANSFERASE K/L"/>
    <property type="match status" value="1"/>
</dbReference>
<dbReference type="Proteomes" id="UP000263273">
    <property type="component" value="Unassembled WGS sequence"/>
</dbReference>
<dbReference type="AlphaFoldDB" id="A0A354YWP7"/>
<dbReference type="GO" id="GO:0008990">
    <property type="term" value="F:rRNA (guanine-N2-)-methyltransferase activity"/>
    <property type="evidence" value="ECO:0007669"/>
    <property type="project" value="TreeGrafter"/>
</dbReference>
<evidence type="ECO:0000256" key="3">
    <source>
        <dbReference type="PROSITE-ProRule" id="PRU00529"/>
    </source>
</evidence>
<comment type="caution">
    <text evidence="5">The sequence shown here is derived from an EMBL/GenBank/DDBJ whole genome shotgun (WGS) entry which is preliminary data.</text>
</comment>
<dbReference type="SUPFAM" id="SSF53335">
    <property type="entry name" value="S-adenosyl-L-methionine-dependent methyltransferases"/>
    <property type="match status" value="1"/>
</dbReference>
<protein>
    <submittedName>
        <fullName evidence="5">RNA methyltransferase</fullName>
    </submittedName>
</protein>
<dbReference type="PROSITE" id="PS00092">
    <property type="entry name" value="N6_MTASE"/>
    <property type="match status" value="1"/>
</dbReference>
<dbReference type="GO" id="GO:0003723">
    <property type="term" value="F:RNA binding"/>
    <property type="evidence" value="ECO:0007669"/>
    <property type="project" value="UniProtKB-UniRule"/>
</dbReference>
<evidence type="ECO:0000256" key="2">
    <source>
        <dbReference type="ARBA" id="ARBA00022679"/>
    </source>
</evidence>
<dbReference type="InterPro" id="IPR029063">
    <property type="entry name" value="SAM-dependent_MTases_sf"/>
</dbReference>
<keyword evidence="3" id="KW-0694">RNA-binding</keyword>
<evidence type="ECO:0000256" key="1">
    <source>
        <dbReference type="ARBA" id="ARBA00022603"/>
    </source>
</evidence>
<evidence type="ECO:0000313" key="6">
    <source>
        <dbReference type="Proteomes" id="UP000263273"/>
    </source>
</evidence>
<dbReference type="Gene3D" id="3.40.50.150">
    <property type="entry name" value="Vaccinia Virus protein VP39"/>
    <property type="match status" value="1"/>
</dbReference>
<dbReference type="RefSeq" id="WP_276619154.1">
    <property type="nucleotide sequence ID" value="NZ_DCDX01000017.1"/>
</dbReference>
<name>A0A354YWP7_9FIRM</name>
<dbReference type="Gene3D" id="3.30.2130.30">
    <property type="match status" value="1"/>
</dbReference>
<evidence type="ECO:0000259" key="4">
    <source>
        <dbReference type="PROSITE" id="PS51165"/>
    </source>
</evidence>
<dbReference type="Pfam" id="PF02926">
    <property type="entry name" value="THUMP"/>
    <property type="match status" value="1"/>
</dbReference>
<dbReference type="PANTHER" id="PTHR47313:SF1">
    <property type="entry name" value="RIBOSOMAL RNA LARGE SUBUNIT METHYLTRANSFERASE K_L"/>
    <property type="match status" value="1"/>
</dbReference>
<dbReference type="CDD" id="cd11715">
    <property type="entry name" value="THUMP_AdoMetMT"/>
    <property type="match status" value="1"/>
</dbReference>
<dbReference type="SMART" id="SM00981">
    <property type="entry name" value="THUMP"/>
    <property type="match status" value="1"/>
</dbReference>
<keyword evidence="2 5" id="KW-0808">Transferase</keyword>
<dbReference type="InterPro" id="IPR000241">
    <property type="entry name" value="RlmKL-like_Mtase"/>
</dbReference>
<feature type="domain" description="THUMP" evidence="4">
    <location>
        <begin position="45"/>
        <end position="155"/>
    </location>
</feature>
<dbReference type="Pfam" id="PF22020">
    <property type="entry name" value="RlmL_1st"/>
    <property type="match status" value="1"/>
</dbReference>
<keyword evidence="1 5" id="KW-0489">Methyltransferase</keyword>
<reference evidence="5 6" key="1">
    <citation type="journal article" date="2018" name="Nat. Biotechnol.">
        <title>A standardized bacterial taxonomy based on genome phylogeny substantially revises the tree of life.</title>
        <authorList>
            <person name="Parks D.H."/>
            <person name="Chuvochina M."/>
            <person name="Waite D.W."/>
            <person name="Rinke C."/>
            <person name="Skarshewski A."/>
            <person name="Chaumeil P.A."/>
            <person name="Hugenholtz P."/>
        </authorList>
    </citation>
    <scope>NUCLEOTIDE SEQUENCE [LARGE SCALE GENOMIC DNA]</scope>
    <source>
        <strain evidence="5">UBA10948</strain>
    </source>
</reference>
<proteinExistence type="predicted"/>
<dbReference type="InterPro" id="IPR054170">
    <property type="entry name" value="RlmL_1st"/>
</dbReference>
<dbReference type="PROSITE" id="PS01261">
    <property type="entry name" value="UPF0020"/>
    <property type="match status" value="1"/>
</dbReference>
<dbReference type="InterPro" id="IPR002052">
    <property type="entry name" value="DNA_methylase_N6_adenine_CS"/>
</dbReference>
<dbReference type="InterPro" id="IPR053943">
    <property type="entry name" value="RlmKL-like_Mtase_CS"/>
</dbReference>
<evidence type="ECO:0000313" key="5">
    <source>
        <dbReference type="EMBL" id="HBK53768.1"/>
    </source>
</evidence>
<dbReference type="GO" id="GO:0070043">
    <property type="term" value="F:rRNA (guanine-N7-)-methyltransferase activity"/>
    <property type="evidence" value="ECO:0007669"/>
    <property type="project" value="TreeGrafter"/>
</dbReference>
<dbReference type="Pfam" id="PF01170">
    <property type="entry name" value="UPF0020"/>
    <property type="match status" value="1"/>
</dbReference>
<dbReference type="InterPro" id="IPR004114">
    <property type="entry name" value="THUMP_dom"/>
</dbReference>
<organism evidence="5 6">
    <name type="scientific">Syntrophomonas wolfei</name>
    <dbReference type="NCBI Taxonomy" id="863"/>
    <lineage>
        <taxon>Bacteria</taxon>
        <taxon>Bacillati</taxon>
        <taxon>Bacillota</taxon>
        <taxon>Clostridia</taxon>
        <taxon>Eubacteriales</taxon>
        <taxon>Syntrophomonadaceae</taxon>
        <taxon>Syntrophomonas</taxon>
    </lineage>
</organism>
<dbReference type="PROSITE" id="PS51165">
    <property type="entry name" value="THUMP"/>
    <property type="match status" value="1"/>
</dbReference>